<proteinExistence type="predicted"/>
<gene>
    <name evidence="1" type="ORF">L6164_031236</name>
</gene>
<evidence type="ECO:0000313" key="1">
    <source>
        <dbReference type="EMBL" id="KAI4308132.1"/>
    </source>
</evidence>
<dbReference type="Proteomes" id="UP000828941">
    <property type="component" value="Chromosome 12"/>
</dbReference>
<accession>A0ACB9LEP6</accession>
<reference evidence="1 2" key="1">
    <citation type="journal article" date="2022" name="DNA Res.">
        <title>Chromosomal-level genome assembly of the orchid tree Bauhinia variegata (Leguminosae; Cercidoideae) supports the allotetraploid origin hypothesis of Bauhinia.</title>
        <authorList>
            <person name="Zhong Y."/>
            <person name="Chen Y."/>
            <person name="Zheng D."/>
            <person name="Pang J."/>
            <person name="Liu Y."/>
            <person name="Luo S."/>
            <person name="Meng S."/>
            <person name="Qian L."/>
            <person name="Wei D."/>
            <person name="Dai S."/>
            <person name="Zhou R."/>
        </authorList>
    </citation>
    <scope>NUCLEOTIDE SEQUENCE [LARGE SCALE GENOMIC DNA]</scope>
    <source>
        <strain evidence="1">BV-YZ2020</strain>
    </source>
</reference>
<comment type="caution">
    <text evidence="1">The sequence shown here is derived from an EMBL/GenBank/DDBJ whole genome shotgun (WGS) entry which is preliminary data.</text>
</comment>
<dbReference type="EMBL" id="CM039437">
    <property type="protein sequence ID" value="KAI4308132.1"/>
    <property type="molecule type" value="Genomic_DNA"/>
</dbReference>
<name>A0ACB9LEP6_BAUVA</name>
<keyword evidence="2" id="KW-1185">Reference proteome</keyword>
<evidence type="ECO:0000313" key="2">
    <source>
        <dbReference type="Proteomes" id="UP000828941"/>
    </source>
</evidence>
<organism evidence="1 2">
    <name type="scientific">Bauhinia variegata</name>
    <name type="common">Purple orchid tree</name>
    <name type="synonym">Phanera variegata</name>
    <dbReference type="NCBI Taxonomy" id="167791"/>
    <lineage>
        <taxon>Eukaryota</taxon>
        <taxon>Viridiplantae</taxon>
        <taxon>Streptophyta</taxon>
        <taxon>Embryophyta</taxon>
        <taxon>Tracheophyta</taxon>
        <taxon>Spermatophyta</taxon>
        <taxon>Magnoliopsida</taxon>
        <taxon>eudicotyledons</taxon>
        <taxon>Gunneridae</taxon>
        <taxon>Pentapetalae</taxon>
        <taxon>rosids</taxon>
        <taxon>fabids</taxon>
        <taxon>Fabales</taxon>
        <taxon>Fabaceae</taxon>
        <taxon>Cercidoideae</taxon>
        <taxon>Cercideae</taxon>
        <taxon>Bauhiniinae</taxon>
        <taxon>Bauhinia</taxon>
    </lineage>
</organism>
<protein>
    <submittedName>
        <fullName evidence="1">Uncharacterized protein</fullName>
    </submittedName>
</protein>
<sequence>MVAASANDKRVTLIEKPLNWVADKVHEFLEAAVTEEHFLGLIDWMEAHRPEPSLAKIYFDGTEDGPAFVVSSGLRFPESIMDFWWDKPGFRILPFPVGWGCRLCHAPAKPRRER</sequence>